<proteinExistence type="predicted"/>
<reference evidence="1" key="1">
    <citation type="submission" date="2023-03" db="EMBL/GenBank/DDBJ databases">
        <title>Massive genome expansion in bonnet fungi (Mycena s.s.) driven by repeated elements and novel gene families across ecological guilds.</title>
        <authorList>
            <consortium name="Lawrence Berkeley National Laboratory"/>
            <person name="Harder C.B."/>
            <person name="Miyauchi S."/>
            <person name="Viragh M."/>
            <person name="Kuo A."/>
            <person name="Thoen E."/>
            <person name="Andreopoulos B."/>
            <person name="Lu D."/>
            <person name="Skrede I."/>
            <person name="Drula E."/>
            <person name="Henrissat B."/>
            <person name="Morin E."/>
            <person name="Kohler A."/>
            <person name="Barry K."/>
            <person name="LaButti K."/>
            <person name="Morin E."/>
            <person name="Salamov A."/>
            <person name="Lipzen A."/>
            <person name="Mereny Z."/>
            <person name="Hegedus B."/>
            <person name="Baldrian P."/>
            <person name="Stursova M."/>
            <person name="Weitz H."/>
            <person name="Taylor A."/>
            <person name="Grigoriev I.V."/>
            <person name="Nagy L.G."/>
            <person name="Martin F."/>
            <person name="Kauserud H."/>
        </authorList>
    </citation>
    <scope>NUCLEOTIDE SEQUENCE</scope>
    <source>
        <strain evidence="1">CBHHK067</strain>
    </source>
</reference>
<keyword evidence="2" id="KW-1185">Reference proteome</keyword>
<comment type="caution">
    <text evidence="1">The sequence shown here is derived from an EMBL/GenBank/DDBJ whole genome shotgun (WGS) entry which is preliminary data.</text>
</comment>
<evidence type="ECO:0000313" key="2">
    <source>
        <dbReference type="Proteomes" id="UP001221757"/>
    </source>
</evidence>
<accession>A0AAD7GFI2</accession>
<protein>
    <submittedName>
        <fullName evidence="1">Uncharacterized protein</fullName>
    </submittedName>
</protein>
<evidence type="ECO:0000313" key="1">
    <source>
        <dbReference type="EMBL" id="KAJ7692470.1"/>
    </source>
</evidence>
<name>A0AAD7GFI2_MYCRO</name>
<organism evidence="1 2">
    <name type="scientific">Mycena rosella</name>
    <name type="common">Pink bonnet</name>
    <name type="synonym">Agaricus rosellus</name>
    <dbReference type="NCBI Taxonomy" id="1033263"/>
    <lineage>
        <taxon>Eukaryota</taxon>
        <taxon>Fungi</taxon>
        <taxon>Dikarya</taxon>
        <taxon>Basidiomycota</taxon>
        <taxon>Agaricomycotina</taxon>
        <taxon>Agaricomycetes</taxon>
        <taxon>Agaricomycetidae</taxon>
        <taxon>Agaricales</taxon>
        <taxon>Marasmiineae</taxon>
        <taxon>Mycenaceae</taxon>
        <taxon>Mycena</taxon>
    </lineage>
</organism>
<dbReference type="EMBL" id="JARKIE010000052">
    <property type="protein sequence ID" value="KAJ7692470.1"/>
    <property type="molecule type" value="Genomic_DNA"/>
</dbReference>
<sequence length="174" mass="18926">MSKREFEFVEPIIAAPQTWQTVPRKFKMRYEEPCARCGTLYPRTSLTDGSSTCKGCSGKPITPALKPADPSVSPALQVPSSAHEVRYGYQAGGGADIIAIECECQPEKNSPAMPTPHLQFNQQAQSLKDAVQARITAIDCEAAATPTCTDDILRRHATALVQALNAADDFFQRN</sequence>
<gene>
    <name evidence="1" type="ORF">B0H17DRAFT_1330789</name>
</gene>
<dbReference type="Proteomes" id="UP001221757">
    <property type="component" value="Unassembled WGS sequence"/>
</dbReference>
<dbReference type="AlphaFoldDB" id="A0AAD7GFI2"/>